<dbReference type="RefSeq" id="YP_010110846.1">
    <property type="nucleotide sequence ID" value="NC_055875.1"/>
</dbReference>
<accession>A0A7M1RWG6</accession>
<dbReference type="KEGG" id="vg:65129168"/>
<sequence length="54" mass="6363">MEEKIKKAQEAVWYNTDCKLLTKEEYEELCKYKALYLDLKGSLEGIVKDFKQSA</sequence>
<proteinExistence type="predicted"/>
<dbReference type="GeneID" id="65129168"/>
<keyword evidence="2" id="KW-1185">Reference proteome</keyword>
<dbReference type="Proteomes" id="UP000593744">
    <property type="component" value="Segment"/>
</dbReference>
<dbReference type="EMBL" id="MT774382">
    <property type="protein sequence ID" value="QOR58688.1"/>
    <property type="molecule type" value="Genomic_DNA"/>
</dbReference>
<reference evidence="1 2" key="1">
    <citation type="submission" date="2020-07" db="EMBL/GenBank/DDBJ databases">
        <title>Taxonomic proposal: Crassvirales, a new order of highly abundant and diverse bacterial viruses.</title>
        <authorList>
            <person name="Shkoporov A.N."/>
            <person name="Stockdale S.R."/>
            <person name="Guerin E."/>
            <person name="Ross R.P."/>
            <person name="Hill C."/>
        </authorList>
    </citation>
    <scope>NUCLEOTIDE SEQUENCE [LARGE SCALE GENOMIC DNA]</scope>
</reference>
<organism evidence="1 2">
    <name type="scientific">uncultured phage cr10_1</name>
    <dbReference type="NCBI Taxonomy" id="2772066"/>
    <lineage>
        <taxon>Viruses</taxon>
        <taxon>Duplodnaviria</taxon>
        <taxon>Heunggongvirae</taxon>
        <taxon>Uroviricota</taxon>
        <taxon>Caudoviricetes</taxon>
        <taxon>Crassvirales</taxon>
        <taxon>Suoliviridae</taxon>
        <taxon>Boorivirinae</taxon>
        <taxon>Canhaevirus</taxon>
        <taxon>Canhaevirus hiberniae</taxon>
    </lineage>
</organism>
<protein>
    <submittedName>
        <fullName evidence="1">Uncharacterized protein</fullName>
    </submittedName>
</protein>
<name>A0A7M1RWG6_9CAUD</name>
<evidence type="ECO:0000313" key="2">
    <source>
        <dbReference type="Proteomes" id="UP000593744"/>
    </source>
</evidence>
<evidence type="ECO:0000313" key="1">
    <source>
        <dbReference type="EMBL" id="QOR58688.1"/>
    </source>
</evidence>